<protein>
    <recommendedName>
        <fullName evidence="2">Biotin carboxyl carrier protein of acetyl-CoA carboxylase</fullName>
    </recommendedName>
</protein>
<dbReference type="InterPro" id="IPR001249">
    <property type="entry name" value="AcCoA_biotinCC"/>
</dbReference>
<dbReference type="PROSITE" id="PS50968">
    <property type="entry name" value="BIOTINYL_LIPOYL"/>
    <property type="match status" value="1"/>
</dbReference>
<dbReference type="AlphaFoldDB" id="A0A1N6M1U6"/>
<keyword evidence="2" id="KW-0443">Lipid metabolism</keyword>
<dbReference type="SUPFAM" id="SSF51230">
    <property type="entry name" value="Single hybrid motif"/>
    <property type="match status" value="1"/>
</dbReference>
<comment type="pathway">
    <text evidence="2">Lipid metabolism; fatty acid biosynthesis.</text>
</comment>
<proteinExistence type="predicted"/>
<dbReference type="Gene3D" id="2.40.50.100">
    <property type="match status" value="1"/>
</dbReference>
<keyword evidence="2" id="KW-0444">Lipid biosynthesis</keyword>
<dbReference type="CDD" id="cd06850">
    <property type="entry name" value="biotinyl_domain"/>
    <property type="match status" value="1"/>
</dbReference>
<evidence type="ECO:0000256" key="1">
    <source>
        <dbReference type="ARBA" id="ARBA00003761"/>
    </source>
</evidence>
<keyword evidence="2" id="KW-0275">Fatty acid biosynthesis</keyword>
<comment type="function">
    <text evidence="1 2">This protein is a component of the acetyl coenzyme A carboxylase complex; first, biotin carboxylase catalyzes the carboxylation of the carrier protein and then the transcarboxylase transfers the carboxyl group to form malonyl-CoA.</text>
</comment>
<name>A0A1N6M1U6_9VIBR</name>
<reference evidence="5 6" key="1">
    <citation type="submission" date="2016-12" db="EMBL/GenBank/DDBJ databases">
        <authorList>
            <person name="Song W.-J."/>
            <person name="Kurnit D.M."/>
        </authorList>
    </citation>
    <scope>NUCLEOTIDE SEQUENCE [LARGE SCALE GENOMIC DNA]</scope>
    <source>
        <strain evidence="5 6">CECT 9026</strain>
    </source>
</reference>
<dbReference type="OrthoDB" id="5297413at2"/>
<keyword evidence="7" id="KW-1185">Reference proteome</keyword>
<feature type="domain" description="Lipoyl-binding" evidence="3">
    <location>
        <begin position="1"/>
        <end position="80"/>
    </location>
</feature>
<dbReference type="GO" id="GO:0006633">
    <property type="term" value="P:fatty acid biosynthetic process"/>
    <property type="evidence" value="ECO:0007669"/>
    <property type="project" value="UniProtKB-UniPathway"/>
</dbReference>
<sequence>MTNTYQVTSPLPGIFYRRPAPDVAEFVAEGSEIHRGEVIGLIEVMKQFSEVTADVDGILKSFYIENEAFIEPGQVIASIETQE</sequence>
<dbReference type="GO" id="GO:0003989">
    <property type="term" value="F:acetyl-CoA carboxylase activity"/>
    <property type="evidence" value="ECO:0007669"/>
    <property type="project" value="InterPro"/>
</dbReference>
<evidence type="ECO:0000313" key="7">
    <source>
        <dbReference type="Proteomes" id="UP000515264"/>
    </source>
</evidence>
<evidence type="ECO:0000259" key="3">
    <source>
        <dbReference type="PROSITE" id="PS50968"/>
    </source>
</evidence>
<reference evidence="4 7" key="3">
    <citation type="journal article" date="2020" name="J. Nat. Prod.">
        <title>Genomics-Metabolomics Profiling Disclosed Marine Vibrio spartinae 3.6 as a Producer of a New Branched Side Chain Prodigiosin.</title>
        <authorList>
            <person name="Vitale G.A."/>
            <person name="Sciarretta M."/>
            <person name="Palma Esposito F."/>
            <person name="January G.G."/>
            <person name="Giaccio M."/>
            <person name="Bunk B."/>
            <person name="Sproer C."/>
            <person name="Bajerski F."/>
            <person name="Power D."/>
            <person name="Festa C."/>
            <person name="Monti M.C."/>
            <person name="D'Auria M.V."/>
            <person name="de Pascale D."/>
        </authorList>
    </citation>
    <scope>NUCLEOTIDE SEQUENCE [LARGE SCALE GENOMIC DNA]</scope>
    <source>
        <strain evidence="4 7">3.6</strain>
    </source>
</reference>
<dbReference type="PRINTS" id="PR01071">
    <property type="entry name" value="ACOABIOTINCC"/>
</dbReference>
<dbReference type="InterPro" id="IPR000089">
    <property type="entry name" value="Biotin_lipoyl"/>
</dbReference>
<dbReference type="InterPro" id="IPR011053">
    <property type="entry name" value="Single_hybrid_motif"/>
</dbReference>
<dbReference type="Proteomes" id="UP000184774">
    <property type="component" value="Unassembled WGS sequence"/>
</dbReference>
<gene>
    <name evidence="5" type="primary">accB_1</name>
    <name evidence="4" type="synonym">accB_2</name>
    <name evidence="5" type="ORF">VSP9026_01026</name>
    <name evidence="4" type="ORF">Vspart_04482</name>
</gene>
<dbReference type="Pfam" id="PF00364">
    <property type="entry name" value="Biotin_lipoyl"/>
    <property type="match status" value="1"/>
</dbReference>
<keyword evidence="2" id="KW-0276">Fatty acid metabolism</keyword>
<evidence type="ECO:0000313" key="5">
    <source>
        <dbReference type="EMBL" id="SIO93361.1"/>
    </source>
</evidence>
<dbReference type="EMBL" id="CP046269">
    <property type="protein sequence ID" value="QMV17056.1"/>
    <property type="molecule type" value="Genomic_DNA"/>
</dbReference>
<accession>A0A1N6M1U6</accession>
<organism evidence="5 6">
    <name type="scientific">Vibrio spartinae</name>
    <dbReference type="NCBI Taxonomy" id="1918945"/>
    <lineage>
        <taxon>Bacteria</taxon>
        <taxon>Pseudomonadati</taxon>
        <taxon>Pseudomonadota</taxon>
        <taxon>Gammaproteobacteria</taxon>
        <taxon>Vibrionales</taxon>
        <taxon>Vibrionaceae</taxon>
        <taxon>Vibrio</taxon>
    </lineage>
</organism>
<dbReference type="UniPathway" id="UPA00094"/>
<dbReference type="GO" id="GO:0009317">
    <property type="term" value="C:acetyl-CoA carboxylase complex"/>
    <property type="evidence" value="ECO:0007669"/>
    <property type="project" value="InterPro"/>
</dbReference>
<reference evidence="4" key="2">
    <citation type="submission" date="2019-11" db="EMBL/GenBank/DDBJ databases">
        <authorList>
            <person name="January G."/>
            <person name="Bunk B."/>
        </authorList>
    </citation>
    <scope>NUCLEOTIDE SEQUENCE</scope>
    <source>
        <strain evidence="4">3.6</strain>
    </source>
</reference>
<dbReference type="NCBIfam" id="NF005457">
    <property type="entry name" value="PRK07051.1"/>
    <property type="match status" value="1"/>
</dbReference>
<evidence type="ECO:0000313" key="6">
    <source>
        <dbReference type="Proteomes" id="UP000184774"/>
    </source>
</evidence>
<dbReference type="RefSeq" id="WP_074371958.1">
    <property type="nucleotide sequence ID" value="NZ_AP024908.1"/>
</dbReference>
<keyword evidence="2" id="KW-0092">Biotin</keyword>
<dbReference type="EMBL" id="FSSB01000008">
    <property type="protein sequence ID" value="SIO93361.1"/>
    <property type="molecule type" value="Genomic_DNA"/>
</dbReference>
<dbReference type="Proteomes" id="UP000515264">
    <property type="component" value="Chromosome 2"/>
</dbReference>
<evidence type="ECO:0000313" key="4">
    <source>
        <dbReference type="EMBL" id="QMV17056.1"/>
    </source>
</evidence>
<evidence type="ECO:0000256" key="2">
    <source>
        <dbReference type="RuleBase" id="RU364072"/>
    </source>
</evidence>